<keyword evidence="1" id="KW-0808">Transferase</keyword>
<dbReference type="Pfam" id="PF05096">
    <property type="entry name" value="Glu_cyclase_2"/>
    <property type="match status" value="1"/>
</dbReference>
<protein>
    <submittedName>
        <fullName evidence="1">Glutaminyl-peptide cyclotransferase</fullName>
    </submittedName>
</protein>
<dbReference type="Gene3D" id="2.130.10.10">
    <property type="entry name" value="YVTN repeat-like/Quinoprotein amine dehydrogenase"/>
    <property type="match status" value="1"/>
</dbReference>
<dbReference type="OrthoDB" id="9783700at2"/>
<dbReference type="AlphaFoldDB" id="A0A4Z0LCW2"/>
<dbReference type="PANTHER" id="PTHR31270">
    <property type="entry name" value="GLUTAMINYL-PEPTIDE CYCLOTRANSFERASE"/>
    <property type="match status" value="1"/>
</dbReference>
<evidence type="ECO:0000313" key="2">
    <source>
        <dbReference type="Proteomes" id="UP000297407"/>
    </source>
</evidence>
<keyword evidence="2" id="KW-1185">Reference proteome</keyword>
<accession>A0A4Z0LCW2</accession>
<dbReference type="GO" id="GO:0016603">
    <property type="term" value="F:glutaminyl-peptide cyclotransferase activity"/>
    <property type="evidence" value="ECO:0007669"/>
    <property type="project" value="InterPro"/>
</dbReference>
<evidence type="ECO:0000313" key="1">
    <source>
        <dbReference type="EMBL" id="TGD59726.1"/>
    </source>
</evidence>
<reference evidence="1 2" key="1">
    <citation type="submission" date="2019-04" db="EMBL/GenBank/DDBJ databases">
        <title>Flavobacterium sp. strain DS2-A Genome sequencing and assembly.</title>
        <authorList>
            <person name="Kim I."/>
        </authorList>
    </citation>
    <scope>NUCLEOTIDE SEQUENCE [LARGE SCALE GENOMIC DNA]</scope>
    <source>
        <strain evidence="1 2">DS2-A</strain>
    </source>
</reference>
<dbReference type="PANTHER" id="PTHR31270:SF1">
    <property type="entry name" value="GLUTAMINYL-PEPTIDE CYCLOTRANSFERASE"/>
    <property type="match status" value="1"/>
</dbReference>
<gene>
    <name evidence="1" type="ORF">E4635_01975</name>
</gene>
<comment type="caution">
    <text evidence="1">The sequence shown here is derived from an EMBL/GenBank/DDBJ whole genome shotgun (WGS) entry which is preliminary data.</text>
</comment>
<organism evidence="1 2">
    <name type="scientific">Flavobacterium humi</name>
    <dbReference type="NCBI Taxonomy" id="2562683"/>
    <lineage>
        <taxon>Bacteria</taxon>
        <taxon>Pseudomonadati</taxon>
        <taxon>Bacteroidota</taxon>
        <taxon>Flavobacteriia</taxon>
        <taxon>Flavobacteriales</taxon>
        <taxon>Flavobacteriaceae</taxon>
        <taxon>Flavobacterium</taxon>
    </lineage>
</organism>
<proteinExistence type="predicted"/>
<dbReference type="Proteomes" id="UP000297407">
    <property type="component" value="Unassembled WGS sequence"/>
</dbReference>
<sequence length="348" mass="39588">MKKHNQFAIISLVSLLVSCGDDKKNAENLFSIDDSQFKAMYHKDDHLNLTIKNNAKKTIDSIVYFNNDAKIGTAKGNAKFDFALASEKLGYQNLKAVVYYEGEQSETETRIEMVSTIEPKQLNYSIVGTFPHDITAFTEGFEFYNGDLFESTGQKGASNFRKTDPKTGKVLQQVNLQPQYFGEGITFVNGKLFQLTWQEKTGFIYDATTLKLEKSFAFDKNIEGWGMTNDKKFIYQSDGTEKIWKMNPENQKMVDFVNVYTNATKVTSINELEWINGKIYANIWQKDIVLIINPQNGAVEAFLDLSDLRKKTNATADDVLNGIAYNPKTQTIFVTGKNWDKTFEIKVK</sequence>
<dbReference type="RefSeq" id="WP_135524933.1">
    <property type="nucleotide sequence ID" value="NZ_SRLH01000001.1"/>
</dbReference>
<dbReference type="EMBL" id="SRLH01000001">
    <property type="protein sequence ID" value="TGD59726.1"/>
    <property type="molecule type" value="Genomic_DNA"/>
</dbReference>
<dbReference type="InterPro" id="IPR007788">
    <property type="entry name" value="QCT"/>
</dbReference>
<dbReference type="SUPFAM" id="SSF63825">
    <property type="entry name" value="YWTD domain"/>
    <property type="match status" value="1"/>
</dbReference>
<name>A0A4Z0LCW2_9FLAO</name>
<dbReference type="InterPro" id="IPR015943">
    <property type="entry name" value="WD40/YVTN_repeat-like_dom_sf"/>
</dbReference>
<dbReference type="PROSITE" id="PS51257">
    <property type="entry name" value="PROKAR_LIPOPROTEIN"/>
    <property type="match status" value="1"/>
</dbReference>